<protein>
    <recommendedName>
        <fullName evidence="5">Glycosyltransferase subfamily 4-like N-terminal domain-containing protein</fullName>
    </recommendedName>
</protein>
<evidence type="ECO:0000259" key="1">
    <source>
        <dbReference type="Pfam" id="PF00534"/>
    </source>
</evidence>
<dbReference type="GO" id="GO:0016757">
    <property type="term" value="F:glycosyltransferase activity"/>
    <property type="evidence" value="ECO:0007669"/>
    <property type="project" value="InterPro"/>
</dbReference>
<organism evidence="3 4">
    <name type="scientific">Segatella maculosa OT 289</name>
    <dbReference type="NCBI Taxonomy" id="999422"/>
    <lineage>
        <taxon>Bacteria</taxon>
        <taxon>Pseudomonadati</taxon>
        <taxon>Bacteroidota</taxon>
        <taxon>Bacteroidia</taxon>
        <taxon>Bacteroidales</taxon>
        <taxon>Prevotellaceae</taxon>
        <taxon>Segatella</taxon>
    </lineage>
</organism>
<dbReference type="PATRIC" id="fig|999422.3.peg.436"/>
<dbReference type="InterPro" id="IPR001296">
    <property type="entry name" value="Glyco_trans_1"/>
</dbReference>
<name>H1HJU4_9BACT</name>
<reference evidence="3 4" key="1">
    <citation type="submission" date="2011-12" db="EMBL/GenBank/DDBJ databases">
        <title>The Genome Sequence of Prevotella maculosa OT 289.</title>
        <authorList>
            <consortium name="The Broad Institute Genome Sequencing Platform"/>
            <person name="Earl A."/>
            <person name="Ward D."/>
            <person name="Feldgarden M."/>
            <person name="Gevers D."/>
            <person name="Izard J."/>
            <person name="Blanton J.M."/>
            <person name="Mathney J."/>
            <person name="Tanner A.C."/>
            <person name="Dewhirst F.E."/>
            <person name="Young S.K."/>
            <person name="Zeng Q."/>
            <person name="Gargeya S."/>
            <person name="Fitzgerald M."/>
            <person name="Haas B."/>
            <person name="Abouelleil A."/>
            <person name="Alvarado L."/>
            <person name="Arachchi H.M."/>
            <person name="Berlin A."/>
            <person name="Chapman S.B."/>
            <person name="Gearin G."/>
            <person name="Goldberg J."/>
            <person name="Griggs A."/>
            <person name="Gujja S."/>
            <person name="Hansen M."/>
            <person name="Heiman D."/>
            <person name="Howarth C."/>
            <person name="Larimer J."/>
            <person name="Lui A."/>
            <person name="MacDonald P.J.P."/>
            <person name="McCowen C."/>
            <person name="Montmayeur A."/>
            <person name="Murphy C."/>
            <person name="Neiman D."/>
            <person name="Pearson M."/>
            <person name="Priest M."/>
            <person name="Roberts A."/>
            <person name="Saif S."/>
            <person name="Shea T."/>
            <person name="Sisk P."/>
            <person name="Stolte C."/>
            <person name="Sykes S."/>
            <person name="Wortman J."/>
            <person name="Nusbaum C."/>
            <person name="Birren B."/>
        </authorList>
    </citation>
    <scope>NUCLEOTIDE SEQUENCE [LARGE SCALE GENOMIC DNA]</scope>
    <source>
        <strain evidence="3 4">OT 289</strain>
    </source>
</reference>
<keyword evidence="4" id="KW-1185">Reference proteome</keyword>
<dbReference type="HOGENOM" id="CLU_009583_0_3_10"/>
<dbReference type="AlphaFoldDB" id="H1HJU4"/>
<evidence type="ECO:0000313" key="4">
    <source>
        <dbReference type="Proteomes" id="UP000003167"/>
    </source>
</evidence>
<dbReference type="PANTHER" id="PTHR12526">
    <property type="entry name" value="GLYCOSYLTRANSFERASE"/>
    <property type="match status" value="1"/>
</dbReference>
<comment type="caution">
    <text evidence="3">The sequence shown here is derived from an EMBL/GenBank/DDBJ whole genome shotgun (WGS) entry which is preliminary data.</text>
</comment>
<accession>H1HJU4</accession>
<evidence type="ECO:0000313" key="3">
    <source>
        <dbReference type="EMBL" id="EHO73864.1"/>
    </source>
</evidence>
<dbReference type="STRING" id="999422.HMPREF9944_00438"/>
<feature type="domain" description="Glycosyl transferase family 1" evidence="1">
    <location>
        <begin position="172"/>
        <end position="336"/>
    </location>
</feature>
<evidence type="ECO:0000259" key="2">
    <source>
        <dbReference type="Pfam" id="PF13439"/>
    </source>
</evidence>
<dbReference type="Pfam" id="PF00534">
    <property type="entry name" value="Glycos_transf_1"/>
    <property type="match status" value="1"/>
</dbReference>
<sequence length="357" mass="40718">MIGQLIGGLDSYIRNVIEYTDDRFEFVIVTGKTDNHKPIVKRGTVVKEYHVDMFRALNPQKDLRCLLDTIRIIRKENPDIIHCHSAKGGVIGRIAGKLTKKKTFYTPHAFSFLSAQSGIKRQIYLFFERICRFDSFVLACSNSEKTIAVKQVGYRTSHAMVWNNAVPDASDVEPAPLDYPAICYIGRPSYQKNPQFFVELAKRVHTKHPEIKFYLLGVGYYSPDLGAVESLVKAYQLKDTVILKPWLSHAETMAIVKSCLFYLTVSRYEGLPLAVIEAMSLGKAIVASNVWGNMDCVADGYNGRLLPLELDVFTDTLLTLIEDKELRDTYSRHSRERFEQQFLITRQIKNLEAIYES</sequence>
<dbReference type="InterPro" id="IPR028098">
    <property type="entry name" value="Glyco_trans_4-like_N"/>
</dbReference>
<evidence type="ECO:0008006" key="5">
    <source>
        <dbReference type="Google" id="ProtNLM"/>
    </source>
</evidence>
<dbReference type="Gene3D" id="3.40.50.2000">
    <property type="entry name" value="Glycogen Phosphorylase B"/>
    <property type="match status" value="2"/>
</dbReference>
<gene>
    <name evidence="3" type="ORF">HMPREF9944_00438</name>
</gene>
<dbReference type="Pfam" id="PF13439">
    <property type="entry name" value="Glyco_transf_4"/>
    <property type="match status" value="1"/>
</dbReference>
<dbReference type="PANTHER" id="PTHR12526:SF630">
    <property type="entry name" value="GLYCOSYLTRANSFERASE"/>
    <property type="match status" value="1"/>
</dbReference>
<dbReference type="EMBL" id="AGEK01000014">
    <property type="protein sequence ID" value="EHO73864.1"/>
    <property type="molecule type" value="Genomic_DNA"/>
</dbReference>
<proteinExistence type="predicted"/>
<dbReference type="Proteomes" id="UP000003167">
    <property type="component" value="Unassembled WGS sequence"/>
</dbReference>
<feature type="domain" description="Glycosyltransferase subfamily 4-like N-terminal" evidence="2">
    <location>
        <begin position="6"/>
        <end position="167"/>
    </location>
</feature>
<dbReference type="SUPFAM" id="SSF53756">
    <property type="entry name" value="UDP-Glycosyltransferase/glycogen phosphorylase"/>
    <property type="match status" value="1"/>
</dbReference>